<dbReference type="GO" id="GO:0043161">
    <property type="term" value="P:proteasome-mediated ubiquitin-dependent protein catabolic process"/>
    <property type="evidence" value="ECO:0007669"/>
    <property type="project" value="TreeGrafter"/>
</dbReference>
<dbReference type="PANTHER" id="PTHR24104:SF25">
    <property type="entry name" value="PROTEIN LIN-41"/>
    <property type="match status" value="1"/>
</dbReference>
<dbReference type="GO" id="GO:0008270">
    <property type="term" value="F:zinc ion binding"/>
    <property type="evidence" value="ECO:0007669"/>
    <property type="project" value="UniProtKB-KW"/>
</dbReference>
<accession>X1IEF3</accession>
<proteinExistence type="predicted"/>
<evidence type="ECO:0008006" key="3">
    <source>
        <dbReference type="Google" id="ProtNLM"/>
    </source>
</evidence>
<dbReference type="InterPro" id="IPR050952">
    <property type="entry name" value="TRIM-NHL_E3_ligases"/>
</dbReference>
<dbReference type="GO" id="GO:0000209">
    <property type="term" value="P:protein polyubiquitination"/>
    <property type="evidence" value="ECO:0007669"/>
    <property type="project" value="TreeGrafter"/>
</dbReference>
<gene>
    <name evidence="2" type="ORF">S03H2_45019</name>
</gene>
<organism evidence="2">
    <name type="scientific">marine sediment metagenome</name>
    <dbReference type="NCBI Taxonomy" id="412755"/>
    <lineage>
        <taxon>unclassified sequences</taxon>
        <taxon>metagenomes</taxon>
        <taxon>ecological metagenomes</taxon>
    </lineage>
</organism>
<evidence type="ECO:0000313" key="2">
    <source>
        <dbReference type="EMBL" id="GAH67660.1"/>
    </source>
</evidence>
<dbReference type="EMBL" id="BARU01028179">
    <property type="protein sequence ID" value="GAH67660.1"/>
    <property type="molecule type" value="Genomic_DNA"/>
</dbReference>
<dbReference type="Gene3D" id="2.120.10.30">
    <property type="entry name" value="TolB, C-terminal domain"/>
    <property type="match status" value="1"/>
</dbReference>
<dbReference type="InterPro" id="IPR001258">
    <property type="entry name" value="NHL_repeat"/>
</dbReference>
<dbReference type="Pfam" id="PF17170">
    <property type="entry name" value="DUF5128"/>
    <property type="match status" value="1"/>
</dbReference>
<dbReference type="InterPro" id="IPR011042">
    <property type="entry name" value="6-blade_b-propeller_TolB-like"/>
</dbReference>
<dbReference type="SUPFAM" id="SSF63829">
    <property type="entry name" value="Calcium-dependent phosphotriesterase"/>
    <property type="match status" value="1"/>
</dbReference>
<keyword evidence="1" id="KW-0677">Repeat</keyword>
<protein>
    <recommendedName>
        <fullName evidence="3">6-bladed beta-propeller</fullName>
    </recommendedName>
</protein>
<dbReference type="AlphaFoldDB" id="X1IEF3"/>
<dbReference type="PROSITE" id="PS51125">
    <property type="entry name" value="NHL"/>
    <property type="match status" value="1"/>
</dbReference>
<dbReference type="GO" id="GO:0061630">
    <property type="term" value="F:ubiquitin protein ligase activity"/>
    <property type="evidence" value="ECO:0007669"/>
    <property type="project" value="TreeGrafter"/>
</dbReference>
<feature type="non-terminal residue" evidence="2">
    <location>
        <position position="260"/>
    </location>
</feature>
<reference evidence="2" key="1">
    <citation type="journal article" date="2014" name="Front. Microbiol.">
        <title>High frequency of phylogenetically diverse reductive dehalogenase-homologous genes in deep subseafloor sedimentary metagenomes.</title>
        <authorList>
            <person name="Kawai M."/>
            <person name="Futagami T."/>
            <person name="Toyoda A."/>
            <person name="Takaki Y."/>
            <person name="Nishi S."/>
            <person name="Hori S."/>
            <person name="Arai W."/>
            <person name="Tsubouchi T."/>
            <person name="Morono Y."/>
            <person name="Uchiyama I."/>
            <person name="Ito T."/>
            <person name="Fujiyama A."/>
            <person name="Inagaki F."/>
            <person name="Takami H."/>
        </authorList>
    </citation>
    <scope>NUCLEOTIDE SEQUENCE</scope>
    <source>
        <strain evidence="2">Expedition CK06-06</strain>
    </source>
</reference>
<evidence type="ECO:0000256" key="1">
    <source>
        <dbReference type="ARBA" id="ARBA00022737"/>
    </source>
</evidence>
<name>X1IEF3_9ZZZZ</name>
<dbReference type="PANTHER" id="PTHR24104">
    <property type="entry name" value="E3 UBIQUITIN-PROTEIN LIGASE NHLRC1-RELATED"/>
    <property type="match status" value="1"/>
</dbReference>
<sequence length="260" mass="29683">MMLISCQKQKAEWKGTIEEVDGVSVVKNPKEPIYSADVFSLEEELVIGEVEGREEYMFSVIRSMAVDDAGRIYVLDRKEIHVKVFDQNGTYIRTIGKKGQGPGEFTLPLSVSITRQNELVVDDFRSRLVFFSLEGEFKKNLKVATIGLLRINMDSEGNLFGLAIVEEEENPRYELKKFDSELNYLHSLGFSPLPSASRAGFNPFIGIIFFKIDNNDQVVCGNQEDYEIKIFDKEGNLKRKIKKDYDPVEITEEEIKEATE</sequence>
<comment type="caution">
    <text evidence="2">The sequence shown here is derived from an EMBL/GenBank/DDBJ whole genome shotgun (WGS) entry which is preliminary data.</text>
</comment>